<dbReference type="Proteomes" id="UP000584642">
    <property type="component" value="Unassembled WGS sequence"/>
</dbReference>
<name>A0ABX2TFY4_9PROT</name>
<keyword evidence="9" id="KW-0675">Receptor</keyword>
<dbReference type="EMBL" id="JABFDB010000014">
    <property type="protein sequence ID" value="NYZ22053.1"/>
    <property type="molecule type" value="Genomic_DNA"/>
</dbReference>
<dbReference type="InterPro" id="IPR000531">
    <property type="entry name" value="Beta-barrel_TonB"/>
</dbReference>
<evidence type="ECO:0000256" key="4">
    <source>
        <dbReference type="ARBA" id="ARBA00022692"/>
    </source>
</evidence>
<keyword evidence="4" id="KW-0812">Transmembrane</keyword>
<dbReference type="PROSITE" id="PS01156">
    <property type="entry name" value="TONB_DEPENDENT_REC_2"/>
    <property type="match status" value="1"/>
</dbReference>
<keyword evidence="10" id="KW-1185">Reference proteome</keyword>
<evidence type="ECO:0000313" key="10">
    <source>
        <dbReference type="Proteomes" id="UP000584642"/>
    </source>
</evidence>
<keyword evidence="7" id="KW-0998">Cell outer membrane</keyword>
<keyword evidence="5" id="KW-0798">TonB box</keyword>
<evidence type="ECO:0000259" key="8">
    <source>
        <dbReference type="Pfam" id="PF00593"/>
    </source>
</evidence>
<protein>
    <submittedName>
        <fullName evidence="9">TonB-dependent receptor</fullName>
    </submittedName>
</protein>
<dbReference type="Pfam" id="PF00593">
    <property type="entry name" value="TonB_dep_Rec_b-barrel"/>
    <property type="match status" value="1"/>
</dbReference>
<evidence type="ECO:0000256" key="5">
    <source>
        <dbReference type="ARBA" id="ARBA00023077"/>
    </source>
</evidence>
<keyword evidence="6" id="KW-0472">Membrane</keyword>
<reference evidence="9 10" key="1">
    <citation type="submission" date="2020-05" db="EMBL/GenBank/DDBJ databases">
        <title>Azospirillum oleiclasticum sp. nov, a nitrogen-fixing and heavy crude oil-emulsifying bacterium isolated from the crude oil of Yumen Oilfield.</title>
        <authorList>
            <person name="Wu D."/>
            <person name="Cai M."/>
            <person name="Zhang X."/>
        </authorList>
    </citation>
    <scope>NUCLEOTIDE SEQUENCE [LARGE SCALE GENOMIC DNA]</scope>
    <source>
        <strain evidence="9 10">ROY-1-1-2</strain>
    </source>
</reference>
<feature type="domain" description="TonB-dependent receptor-like beta-barrel" evidence="8">
    <location>
        <begin position="4"/>
        <end position="69"/>
    </location>
</feature>
<dbReference type="InterPro" id="IPR010917">
    <property type="entry name" value="TonB_rcpt_CS"/>
</dbReference>
<accession>A0ABX2TFY4</accession>
<dbReference type="Gene3D" id="2.40.170.20">
    <property type="entry name" value="TonB-dependent receptor, beta-barrel domain"/>
    <property type="match status" value="1"/>
</dbReference>
<keyword evidence="3" id="KW-1134">Transmembrane beta strand</keyword>
<evidence type="ECO:0000256" key="7">
    <source>
        <dbReference type="ARBA" id="ARBA00023237"/>
    </source>
</evidence>
<keyword evidence="2" id="KW-0813">Transport</keyword>
<sequence length="99" mass="10871">MPTGVPERVANAWLSWAFRPDWEVRAGVQYVGKTDAANTSVRPADTVVNAGLDFRPTETTRISLRGINLFDEVYAVTGGTNSWVLGRPRSVELAVTMSF</sequence>
<evidence type="ECO:0000313" key="9">
    <source>
        <dbReference type="EMBL" id="NYZ22053.1"/>
    </source>
</evidence>
<gene>
    <name evidence="9" type="ORF">HND93_20255</name>
</gene>
<dbReference type="InterPro" id="IPR036942">
    <property type="entry name" value="Beta-barrel_TonB_sf"/>
</dbReference>
<dbReference type="PANTHER" id="PTHR32552">
    <property type="entry name" value="FERRICHROME IRON RECEPTOR-RELATED"/>
    <property type="match status" value="1"/>
</dbReference>
<comment type="subcellular location">
    <subcellularLocation>
        <location evidence="1">Cell outer membrane</location>
        <topology evidence="1">Multi-pass membrane protein</topology>
    </subcellularLocation>
</comment>
<dbReference type="SUPFAM" id="SSF56935">
    <property type="entry name" value="Porins"/>
    <property type="match status" value="1"/>
</dbReference>
<proteinExistence type="predicted"/>
<dbReference type="PANTHER" id="PTHR32552:SF84">
    <property type="entry name" value="TONB-DEPENDENT RECEPTOR-RELATED"/>
    <property type="match status" value="1"/>
</dbReference>
<evidence type="ECO:0000256" key="1">
    <source>
        <dbReference type="ARBA" id="ARBA00004571"/>
    </source>
</evidence>
<organism evidence="9 10">
    <name type="scientific">Azospirillum oleiclasticum</name>
    <dbReference type="NCBI Taxonomy" id="2735135"/>
    <lineage>
        <taxon>Bacteria</taxon>
        <taxon>Pseudomonadati</taxon>
        <taxon>Pseudomonadota</taxon>
        <taxon>Alphaproteobacteria</taxon>
        <taxon>Rhodospirillales</taxon>
        <taxon>Azospirillaceae</taxon>
        <taxon>Azospirillum</taxon>
    </lineage>
</organism>
<dbReference type="InterPro" id="IPR039426">
    <property type="entry name" value="TonB-dep_rcpt-like"/>
</dbReference>
<evidence type="ECO:0000256" key="2">
    <source>
        <dbReference type="ARBA" id="ARBA00022448"/>
    </source>
</evidence>
<comment type="caution">
    <text evidence="9">The sequence shown here is derived from an EMBL/GenBank/DDBJ whole genome shotgun (WGS) entry which is preliminary data.</text>
</comment>
<evidence type="ECO:0000256" key="6">
    <source>
        <dbReference type="ARBA" id="ARBA00023136"/>
    </source>
</evidence>
<evidence type="ECO:0000256" key="3">
    <source>
        <dbReference type="ARBA" id="ARBA00022452"/>
    </source>
</evidence>